<evidence type="ECO:0000256" key="11">
    <source>
        <dbReference type="ARBA" id="ARBA00040077"/>
    </source>
</evidence>
<evidence type="ECO:0000256" key="6">
    <source>
        <dbReference type="ARBA" id="ARBA00022490"/>
    </source>
</evidence>
<keyword evidence="9" id="KW-0007">Acetylation</keyword>
<evidence type="ECO:0000256" key="9">
    <source>
        <dbReference type="ARBA" id="ARBA00022990"/>
    </source>
</evidence>
<dbReference type="Gene3D" id="3.30.40.10">
    <property type="entry name" value="Zinc/RING finger domain, C3HC4 (zinc finger)"/>
    <property type="match status" value="1"/>
</dbReference>
<dbReference type="AlphaFoldDB" id="A0AAW1DMG1"/>
<dbReference type="PROSITE" id="PS51698">
    <property type="entry name" value="U_BOX"/>
    <property type="match status" value="1"/>
</dbReference>
<dbReference type="PANTHER" id="PTHR13931">
    <property type="entry name" value="UBIQUITINATION FACTOR E4"/>
    <property type="match status" value="1"/>
</dbReference>
<dbReference type="GO" id="GO:0006511">
    <property type="term" value="P:ubiquitin-dependent protein catabolic process"/>
    <property type="evidence" value="ECO:0007669"/>
    <property type="project" value="InterPro"/>
</dbReference>
<gene>
    <name evidence="14" type="ORF">O3M35_000634</name>
</gene>
<dbReference type="InterPro" id="IPR045132">
    <property type="entry name" value="UBE4"/>
</dbReference>
<comment type="catalytic activity">
    <reaction evidence="1">
        <text>S-ubiquitinyl-[E2 ubiquitin-conjugating enzyme]-L-cysteine + [acceptor protein]-L-lysine = [E2 ubiquitin-conjugating enzyme]-L-cysteine + N(6)-ubiquitinyl-[acceptor protein]-L-lysine.</text>
        <dbReference type="EC" id="2.3.2.27"/>
    </reaction>
</comment>
<evidence type="ECO:0000256" key="12">
    <source>
        <dbReference type="SAM" id="MobiDB-lite"/>
    </source>
</evidence>
<dbReference type="InterPro" id="IPR003613">
    <property type="entry name" value="Ubox_domain"/>
</dbReference>
<dbReference type="GO" id="GO:0000151">
    <property type="term" value="C:ubiquitin ligase complex"/>
    <property type="evidence" value="ECO:0007669"/>
    <property type="project" value="InterPro"/>
</dbReference>
<evidence type="ECO:0000256" key="1">
    <source>
        <dbReference type="ARBA" id="ARBA00000900"/>
    </source>
</evidence>
<dbReference type="Pfam" id="PF10408">
    <property type="entry name" value="Ufd2P_core"/>
    <property type="match status" value="1"/>
</dbReference>
<comment type="similarity">
    <text evidence="4">Belongs to the ubiquitin conjugation factor E4 family.</text>
</comment>
<evidence type="ECO:0000256" key="4">
    <source>
        <dbReference type="ARBA" id="ARBA00007434"/>
    </source>
</evidence>
<dbReference type="GO" id="GO:0036503">
    <property type="term" value="P:ERAD pathway"/>
    <property type="evidence" value="ECO:0007669"/>
    <property type="project" value="InterPro"/>
</dbReference>
<name>A0AAW1DMG1_9HEMI</name>
<evidence type="ECO:0000256" key="7">
    <source>
        <dbReference type="ARBA" id="ARBA00022679"/>
    </source>
</evidence>
<dbReference type="GO" id="GO:0005634">
    <property type="term" value="C:nucleus"/>
    <property type="evidence" value="ECO:0007669"/>
    <property type="project" value="TreeGrafter"/>
</dbReference>
<keyword evidence="8" id="KW-0833">Ubl conjugation pathway</keyword>
<dbReference type="EC" id="2.3.2.27" evidence="5"/>
<feature type="region of interest" description="Disordered" evidence="12">
    <location>
        <begin position="1"/>
        <end position="38"/>
    </location>
</feature>
<keyword evidence="6" id="KW-0963">Cytoplasm</keyword>
<dbReference type="GO" id="GO:0005737">
    <property type="term" value="C:cytoplasm"/>
    <property type="evidence" value="ECO:0007669"/>
    <property type="project" value="UniProtKB-SubCell"/>
</dbReference>
<dbReference type="GO" id="GO:0000209">
    <property type="term" value="P:protein polyubiquitination"/>
    <property type="evidence" value="ECO:0007669"/>
    <property type="project" value="TreeGrafter"/>
</dbReference>
<evidence type="ECO:0000313" key="15">
    <source>
        <dbReference type="Proteomes" id="UP001461498"/>
    </source>
</evidence>
<dbReference type="InterPro" id="IPR019474">
    <property type="entry name" value="Ub_conjug_fac_E4_core"/>
</dbReference>
<keyword evidence="7" id="KW-0808">Transferase</keyword>
<dbReference type="EMBL" id="JAPXFL010000001">
    <property type="protein sequence ID" value="KAK9512148.1"/>
    <property type="molecule type" value="Genomic_DNA"/>
</dbReference>
<dbReference type="InterPro" id="IPR013083">
    <property type="entry name" value="Znf_RING/FYVE/PHD"/>
</dbReference>
<feature type="domain" description="U-box" evidence="13">
    <location>
        <begin position="975"/>
        <end position="1049"/>
    </location>
</feature>
<comment type="subcellular location">
    <subcellularLocation>
        <location evidence="2">Cytoplasm</location>
    </subcellularLocation>
</comment>
<evidence type="ECO:0000313" key="14">
    <source>
        <dbReference type="EMBL" id="KAK9512149.1"/>
    </source>
</evidence>
<dbReference type="PANTHER" id="PTHR13931:SF16">
    <property type="entry name" value="UBIQUITIN CONJUGATION FACTOR E4 A"/>
    <property type="match status" value="1"/>
</dbReference>
<comment type="function">
    <text evidence="10">Ubiquitin-protein ligase that probably functions as an E3 ligase in conjunction with specific E1 and E2 ligases. May also function as an E4 ligase mediating the assembly of polyubiquitin chains on substrates ubiquitinated by another E3 ubiquitin ligase. Mediates 'Lys-48'-linked polyubiquitination of substrates.</text>
</comment>
<reference evidence="14 15" key="1">
    <citation type="submission" date="2022-12" db="EMBL/GenBank/DDBJ databases">
        <title>Chromosome-level genome assembly of true bugs.</title>
        <authorList>
            <person name="Ma L."/>
            <person name="Li H."/>
        </authorList>
    </citation>
    <scope>NUCLEOTIDE SEQUENCE [LARGE SCALE GENOMIC DNA]</scope>
    <source>
        <strain evidence="14">Lab_2022b</strain>
    </source>
</reference>
<evidence type="ECO:0000256" key="2">
    <source>
        <dbReference type="ARBA" id="ARBA00004496"/>
    </source>
</evidence>
<evidence type="ECO:0000259" key="13">
    <source>
        <dbReference type="PROSITE" id="PS51698"/>
    </source>
</evidence>
<evidence type="ECO:0000256" key="8">
    <source>
        <dbReference type="ARBA" id="ARBA00022786"/>
    </source>
</evidence>
<feature type="compositionally biased region" description="Acidic residues" evidence="12">
    <location>
        <begin position="28"/>
        <end position="38"/>
    </location>
</feature>
<dbReference type="CDD" id="cd16657">
    <property type="entry name" value="RING-Ubox_UBE4A"/>
    <property type="match status" value="1"/>
</dbReference>
<evidence type="ECO:0000256" key="10">
    <source>
        <dbReference type="ARBA" id="ARBA00037624"/>
    </source>
</evidence>
<organism evidence="14 15">
    <name type="scientific">Rhynocoris fuscipes</name>
    <dbReference type="NCBI Taxonomy" id="488301"/>
    <lineage>
        <taxon>Eukaryota</taxon>
        <taxon>Metazoa</taxon>
        <taxon>Ecdysozoa</taxon>
        <taxon>Arthropoda</taxon>
        <taxon>Hexapoda</taxon>
        <taxon>Insecta</taxon>
        <taxon>Pterygota</taxon>
        <taxon>Neoptera</taxon>
        <taxon>Paraneoptera</taxon>
        <taxon>Hemiptera</taxon>
        <taxon>Heteroptera</taxon>
        <taxon>Panheteroptera</taxon>
        <taxon>Cimicomorpha</taxon>
        <taxon>Reduviidae</taxon>
        <taxon>Harpactorinae</taxon>
        <taxon>Harpactorini</taxon>
        <taxon>Rhynocoris</taxon>
    </lineage>
</organism>
<sequence length="1051" mass="119202">MSENSAQENPFFGLLDKSSENEGVPTEEPMELPIEPDDILNSENKSEKLNIGESCSKVVIDPINIAITKLAEDVFSITLTKDNESLKRGRISHLVYLQEIAESINSSIMDLVTLKSAIFERLLLTDPSNFLIKSKVNFKNNVDSHIIQTDCILYLFECFKRLNVVLNSNNNDIPKATIESLINFVIQCVSTALKQPELFENQNVHRQLIILYEIEETSTELFQFINSTVQLILSEDDPQTLTLAFSPVLQAIASDFAKATVMTFPRTHFLLLNSFVSIPPLAELIIDFSLPRTTNVGVAFADTLIGAMLNLSCLPKSVDGLVEYFEKPLEGALSALEGNLWTAMNELCERIHALLEQLLRGSTVLRHKTLTWLGTCLDANIPRGRLWATTSLGFPGAVGSVSDGFALNLASVLLRLSQPFITDRRKILKIDPTYPSYGKEPKSEALGEFGVHCRSLGLETCLQPLGENEEKLRSKQPFNFITECFFMTQRAIDLSVRVVLERTQQLYQEIGRLQQTLTDAQARVQPRQDIVETFRERMELEMSRYLCMRCALLEPVMLKLLGQFEVATATWLIQIVLDPIVEDRISYAPVAYRELTFPLPDMAPPTLKCIPELIVESVGRYMKLAKTYSPQSLESGGLALMEPLLSVLLVFMGSKEHARNPHLRALLAQSLECLLPRDREQPSLNPNPLGVFFREKLFLEHPHRIQIARCLLDVFVSIEMTGEAVAFEQKFNYRRPMYIVMDYLWGLPEHRAAFKDLAEEAEANMEEVTPPLFLRFLNLLMNDAIFLLDEALSNMAQLRTMQTARDNGEWDQLSPEERDRNERSFRHIGMTARFDNILGKETIHTLEYMSSEILSILCHSTMVDRVAAMLNYFLYHLVGPNKKNFKVKDHSEYKFDPGAIVKDICKIYIHLGSNSKFCSAVSRDGRSYSPQLCTYAKDVLARIGGADLVLELEVVFEEVARLATMQQTDEELLAEAPEEFLDPIMSTLMTDPVTLPSSRINIDRTTIARHLLSDQTDPFNRSPLTMNMVKSNKELKERIDAWIMEKRNQAR</sequence>
<evidence type="ECO:0000256" key="3">
    <source>
        <dbReference type="ARBA" id="ARBA00004906"/>
    </source>
</evidence>
<comment type="caution">
    <text evidence="14">The sequence shown here is derived from an EMBL/GenBank/DDBJ whole genome shotgun (WGS) entry which is preliminary data.</text>
</comment>
<dbReference type="Pfam" id="PF04564">
    <property type="entry name" value="U-box"/>
    <property type="match status" value="1"/>
</dbReference>
<keyword evidence="15" id="KW-1185">Reference proteome</keyword>
<evidence type="ECO:0000256" key="5">
    <source>
        <dbReference type="ARBA" id="ARBA00012483"/>
    </source>
</evidence>
<dbReference type="Proteomes" id="UP001461498">
    <property type="component" value="Unassembled WGS sequence"/>
</dbReference>
<dbReference type="FunFam" id="3.30.40.10:FF:000055">
    <property type="entry name" value="Ubiquitin conjugation factor e4 a"/>
    <property type="match status" value="1"/>
</dbReference>
<dbReference type="SUPFAM" id="SSF57850">
    <property type="entry name" value="RING/U-box"/>
    <property type="match status" value="1"/>
</dbReference>
<proteinExistence type="inferred from homology"/>
<accession>A0AAW1DMG1</accession>
<protein>
    <recommendedName>
        <fullName evidence="11">Ubiquitin conjugation factor E4 A</fullName>
        <ecNumber evidence="5">2.3.2.27</ecNumber>
    </recommendedName>
</protein>
<dbReference type="SMART" id="SM00504">
    <property type="entry name" value="Ubox"/>
    <property type="match status" value="1"/>
</dbReference>
<dbReference type="GO" id="GO:0034450">
    <property type="term" value="F:ubiquitin-ubiquitin ligase activity"/>
    <property type="evidence" value="ECO:0007669"/>
    <property type="project" value="InterPro"/>
</dbReference>
<comment type="pathway">
    <text evidence="3">Protein modification; protein ubiquitination.</text>
</comment>
<dbReference type="EMBL" id="JAPXFL010000001">
    <property type="protein sequence ID" value="KAK9512149.1"/>
    <property type="molecule type" value="Genomic_DNA"/>
</dbReference>